<comment type="caution">
    <text evidence="1">The sequence shown here is derived from an EMBL/GenBank/DDBJ whole genome shotgun (WGS) entry which is preliminary data.</text>
</comment>
<name>A0AAD7J2K8_9AGAR</name>
<dbReference type="AlphaFoldDB" id="A0AAD7J2K8"/>
<evidence type="ECO:0000313" key="1">
    <source>
        <dbReference type="EMBL" id="KAJ7754882.1"/>
    </source>
</evidence>
<sequence>GPALPKRKDPSFIEKHSRLMLIFFKPWRHASDLRLDSQKWSAAYAEFLLTCEPEALERIENMQLIHECKDSRD</sequence>
<protein>
    <submittedName>
        <fullName evidence="1">Uncharacterized protein</fullName>
    </submittedName>
</protein>
<reference evidence="1" key="1">
    <citation type="submission" date="2023-03" db="EMBL/GenBank/DDBJ databases">
        <title>Massive genome expansion in bonnet fungi (Mycena s.s.) driven by repeated elements and novel gene families across ecological guilds.</title>
        <authorList>
            <consortium name="Lawrence Berkeley National Laboratory"/>
            <person name="Harder C.B."/>
            <person name="Miyauchi S."/>
            <person name="Viragh M."/>
            <person name="Kuo A."/>
            <person name="Thoen E."/>
            <person name="Andreopoulos B."/>
            <person name="Lu D."/>
            <person name="Skrede I."/>
            <person name="Drula E."/>
            <person name="Henrissat B."/>
            <person name="Morin E."/>
            <person name="Kohler A."/>
            <person name="Barry K."/>
            <person name="LaButti K."/>
            <person name="Morin E."/>
            <person name="Salamov A."/>
            <person name="Lipzen A."/>
            <person name="Mereny Z."/>
            <person name="Hegedus B."/>
            <person name="Baldrian P."/>
            <person name="Stursova M."/>
            <person name="Weitz H."/>
            <person name="Taylor A."/>
            <person name="Grigoriev I.V."/>
            <person name="Nagy L.G."/>
            <person name="Martin F."/>
            <person name="Kauserud H."/>
        </authorList>
    </citation>
    <scope>NUCLEOTIDE SEQUENCE</scope>
    <source>
        <strain evidence="1">CBHHK182m</strain>
    </source>
</reference>
<proteinExistence type="predicted"/>
<gene>
    <name evidence="1" type="ORF">B0H16DRAFT_1225775</name>
</gene>
<dbReference type="Proteomes" id="UP001215598">
    <property type="component" value="Unassembled WGS sequence"/>
</dbReference>
<evidence type="ECO:0000313" key="2">
    <source>
        <dbReference type="Proteomes" id="UP001215598"/>
    </source>
</evidence>
<accession>A0AAD7J2K8</accession>
<organism evidence="1 2">
    <name type="scientific">Mycena metata</name>
    <dbReference type="NCBI Taxonomy" id="1033252"/>
    <lineage>
        <taxon>Eukaryota</taxon>
        <taxon>Fungi</taxon>
        <taxon>Dikarya</taxon>
        <taxon>Basidiomycota</taxon>
        <taxon>Agaricomycotina</taxon>
        <taxon>Agaricomycetes</taxon>
        <taxon>Agaricomycetidae</taxon>
        <taxon>Agaricales</taxon>
        <taxon>Marasmiineae</taxon>
        <taxon>Mycenaceae</taxon>
        <taxon>Mycena</taxon>
    </lineage>
</organism>
<dbReference type="EMBL" id="JARKIB010000051">
    <property type="protein sequence ID" value="KAJ7754882.1"/>
    <property type="molecule type" value="Genomic_DNA"/>
</dbReference>
<feature type="non-terminal residue" evidence="1">
    <location>
        <position position="1"/>
    </location>
</feature>
<keyword evidence="2" id="KW-1185">Reference proteome</keyword>
<feature type="non-terminal residue" evidence="1">
    <location>
        <position position="73"/>
    </location>
</feature>